<dbReference type="KEGG" id="paro:CUV01_05725"/>
<gene>
    <name evidence="2" type="ORF">CUV01_05725</name>
</gene>
<keyword evidence="3" id="KW-1185">Reference proteome</keyword>
<dbReference type="EMBL" id="CP025408">
    <property type="protein sequence ID" value="AUH32960.1"/>
    <property type="molecule type" value="Genomic_DNA"/>
</dbReference>
<organism evidence="2 3">
    <name type="scientific">Paracoccus tegillarcae</name>
    <dbReference type="NCBI Taxonomy" id="1529068"/>
    <lineage>
        <taxon>Bacteria</taxon>
        <taxon>Pseudomonadati</taxon>
        <taxon>Pseudomonadota</taxon>
        <taxon>Alphaproteobacteria</taxon>
        <taxon>Rhodobacterales</taxon>
        <taxon>Paracoccaceae</taxon>
        <taxon>Paracoccus</taxon>
    </lineage>
</organism>
<dbReference type="RefSeq" id="WP_101459633.1">
    <property type="nucleotide sequence ID" value="NZ_CP025408.1"/>
</dbReference>
<name>A0A2K9EDF0_9RHOB</name>
<protein>
    <submittedName>
        <fullName evidence="2">Uncharacterized protein</fullName>
    </submittedName>
</protein>
<proteinExistence type="predicted"/>
<evidence type="ECO:0000313" key="3">
    <source>
        <dbReference type="Proteomes" id="UP000233742"/>
    </source>
</evidence>
<evidence type="ECO:0000256" key="1">
    <source>
        <dbReference type="SAM" id="Phobius"/>
    </source>
</evidence>
<keyword evidence="1" id="KW-0812">Transmembrane</keyword>
<feature type="transmembrane region" description="Helical" evidence="1">
    <location>
        <begin position="7"/>
        <end position="24"/>
    </location>
</feature>
<feature type="transmembrane region" description="Helical" evidence="1">
    <location>
        <begin position="30"/>
        <end position="46"/>
    </location>
</feature>
<evidence type="ECO:0000313" key="2">
    <source>
        <dbReference type="EMBL" id="AUH32960.1"/>
    </source>
</evidence>
<dbReference type="AlphaFoldDB" id="A0A2K9EDF0"/>
<accession>A0A2K9EDF0</accession>
<dbReference type="Proteomes" id="UP000233742">
    <property type="component" value="Chromosome"/>
</dbReference>
<keyword evidence="1" id="KW-1133">Transmembrane helix</keyword>
<sequence length="69" mass="7822">MMDRIMAGLAYAILVGFLVTLVIYVPRWDLGGVILLTLLLAGYDTLQVMRRHRDPSHETVTEHDPRDDA</sequence>
<keyword evidence="1" id="KW-0472">Membrane</keyword>
<reference evidence="2 3" key="1">
    <citation type="submission" date="2017-12" db="EMBL/GenBank/DDBJ databases">
        <authorList>
            <person name="Hurst M.R.H."/>
        </authorList>
    </citation>
    <scope>NUCLEOTIDE SEQUENCE [LARGE SCALE GENOMIC DNA]</scope>
    <source>
        <strain evidence="2 3">BM15</strain>
    </source>
</reference>